<reference evidence="2 3" key="1">
    <citation type="journal article" date="2022" name="Nat. Plants">
        <title>Genomes of leafy and leafless Platanthera orchids illuminate the evolution of mycoheterotrophy.</title>
        <authorList>
            <person name="Li M.H."/>
            <person name="Liu K.W."/>
            <person name="Li Z."/>
            <person name="Lu H.C."/>
            <person name="Ye Q.L."/>
            <person name="Zhang D."/>
            <person name="Wang J.Y."/>
            <person name="Li Y.F."/>
            <person name="Zhong Z.M."/>
            <person name="Liu X."/>
            <person name="Yu X."/>
            <person name="Liu D.K."/>
            <person name="Tu X.D."/>
            <person name="Liu B."/>
            <person name="Hao Y."/>
            <person name="Liao X.Y."/>
            <person name="Jiang Y.T."/>
            <person name="Sun W.H."/>
            <person name="Chen J."/>
            <person name="Chen Y.Q."/>
            <person name="Ai Y."/>
            <person name="Zhai J.W."/>
            <person name="Wu S.S."/>
            <person name="Zhou Z."/>
            <person name="Hsiao Y.Y."/>
            <person name="Wu W.L."/>
            <person name="Chen Y.Y."/>
            <person name="Lin Y.F."/>
            <person name="Hsu J.L."/>
            <person name="Li C.Y."/>
            <person name="Wang Z.W."/>
            <person name="Zhao X."/>
            <person name="Zhong W.Y."/>
            <person name="Ma X.K."/>
            <person name="Ma L."/>
            <person name="Huang J."/>
            <person name="Chen G.Z."/>
            <person name="Huang M.Z."/>
            <person name="Huang L."/>
            <person name="Peng D.H."/>
            <person name="Luo Y.B."/>
            <person name="Zou S.Q."/>
            <person name="Chen S.P."/>
            <person name="Lan S."/>
            <person name="Tsai W.C."/>
            <person name="Van de Peer Y."/>
            <person name="Liu Z.J."/>
        </authorList>
    </citation>
    <scope>NUCLEOTIDE SEQUENCE [LARGE SCALE GENOMIC DNA]</scope>
    <source>
        <strain evidence="2">Lor288</strain>
    </source>
</reference>
<evidence type="ECO:0008006" key="4">
    <source>
        <dbReference type="Google" id="ProtNLM"/>
    </source>
</evidence>
<proteinExistence type="predicted"/>
<accession>A0ABR2M3U5</accession>
<dbReference type="EMBL" id="JBBWWR010000012">
    <property type="protein sequence ID" value="KAK8958606.1"/>
    <property type="molecule type" value="Genomic_DNA"/>
</dbReference>
<sequence>MPNIALIFLRSALHTPSVSSVSHHIFWRSYGFTFASHVRDFSGSPDKASSPTISLQLTLYSVARDSTLRTSQTGLKRNKPDETEFGKQSHQHGTQLEPLAYRVQTRAHCW</sequence>
<name>A0ABR2M3U5_9ASPA</name>
<dbReference type="Proteomes" id="UP001412067">
    <property type="component" value="Unassembled WGS sequence"/>
</dbReference>
<comment type="caution">
    <text evidence="2">The sequence shown here is derived from an EMBL/GenBank/DDBJ whole genome shotgun (WGS) entry which is preliminary data.</text>
</comment>
<organism evidence="2 3">
    <name type="scientific">Platanthera guangdongensis</name>
    <dbReference type="NCBI Taxonomy" id="2320717"/>
    <lineage>
        <taxon>Eukaryota</taxon>
        <taxon>Viridiplantae</taxon>
        <taxon>Streptophyta</taxon>
        <taxon>Embryophyta</taxon>
        <taxon>Tracheophyta</taxon>
        <taxon>Spermatophyta</taxon>
        <taxon>Magnoliopsida</taxon>
        <taxon>Liliopsida</taxon>
        <taxon>Asparagales</taxon>
        <taxon>Orchidaceae</taxon>
        <taxon>Orchidoideae</taxon>
        <taxon>Orchideae</taxon>
        <taxon>Orchidinae</taxon>
        <taxon>Platanthera</taxon>
    </lineage>
</organism>
<evidence type="ECO:0000313" key="2">
    <source>
        <dbReference type="EMBL" id="KAK8958606.1"/>
    </source>
</evidence>
<evidence type="ECO:0000256" key="1">
    <source>
        <dbReference type="SAM" id="MobiDB-lite"/>
    </source>
</evidence>
<gene>
    <name evidence="2" type="ORF">KSP40_PGU005078</name>
</gene>
<feature type="region of interest" description="Disordered" evidence="1">
    <location>
        <begin position="70"/>
        <end position="93"/>
    </location>
</feature>
<keyword evidence="3" id="KW-1185">Reference proteome</keyword>
<feature type="compositionally biased region" description="Basic and acidic residues" evidence="1">
    <location>
        <begin position="78"/>
        <end position="87"/>
    </location>
</feature>
<evidence type="ECO:0000313" key="3">
    <source>
        <dbReference type="Proteomes" id="UP001412067"/>
    </source>
</evidence>
<protein>
    <recommendedName>
        <fullName evidence="4">Secreted protein</fullName>
    </recommendedName>
</protein>